<dbReference type="OrthoDB" id="292244at2"/>
<feature type="signal peptide" evidence="2">
    <location>
        <begin position="1"/>
        <end position="24"/>
    </location>
</feature>
<dbReference type="EMBL" id="CP036348">
    <property type="protein sequence ID" value="QDV71238.1"/>
    <property type="molecule type" value="Genomic_DNA"/>
</dbReference>
<dbReference type="KEGG" id="rcf:Poly24_49720"/>
<protein>
    <recommendedName>
        <fullName evidence="5">Tetratricopeptide repeat protein</fullName>
    </recommendedName>
</protein>
<keyword evidence="4" id="KW-1185">Reference proteome</keyword>
<gene>
    <name evidence="3" type="ORF">Poly24_49720</name>
</gene>
<dbReference type="Gene3D" id="1.25.40.10">
    <property type="entry name" value="Tetratricopeptide repeat domain"/>
    <property type="match status" value="1"/>
</dbReference>
<proteinExistence type="predicted"/>
<dbReference type="RefSeq" id="WP_145101608.1">
    <property type="nucleotide sequence ID" value="NZ_CP036348.1"/>
</dbReference>
<evidence type="ECO:0000313" key="4">
    <source>
        <dbReference type="Proteomes" id="UP000315082"/>
    </source>
</evidence>
<reference evidence="3 4" key="1">
    <citation type="submission" date="2019-02" db="EMBL/GenBank/DDBJ databases">
        <title>Deep-cultivation of Planctomycetes and their phenomic and genomic characterization uncovers novel biology.</title>
        <authorList>
            <person name="Wiegand S."/>
            <person name="Jogler M."/>
            <person name="Boedeker C."/>
            <person name="Pinto D."/>
            <person name="Vollmers J."/>
            <person name="Rivas-Marin E."/>
            <person name="Kohn T."/>
            <person name="Peeters S.H."/>
            <person name="Heuer A."/>
            <person name="Rast P."/>
            <person name="Oberbeckmann S."/>
            <person name="Bunk B."/>
            <person name="Jeske O."/>
            <person name="Meyerdierks A."/>
            <person name="Storesund J.E."/>
            <person name="Kallscheuer N."/>
            <person name="Luecker S."/>
            <person name="Lage O.M."/>
            <person name="Pohl T."/>
            <person name="Merkel B.J."/>
            <person name="Hornburger P."/>
            <person name="Mueller R.-W."/>
            <person name="Bruemmer F."/>
            <person name="Labrenz M."/>
            <person name="Spormann A.M."/>
            <person name="Op den Camp H."/>
            <person name="Overmann J."/>
            <person name="Amann R."/>
            <person name="Jetten M.S.M."/>
            <person name="Mascher T."/>
            <person name="Medema M.H."/>
            <person name="Devos D.P."/>
            <person name="Kaster A.-K."/>
            <person name="Ovreas L."/>
            <person name="Rohde M."/>
            <person name="Galperin M.Y."/>
            <person name="Jogler C."/>
        </authorList>
    </citation>
    <scope>NUCLEOTIDE SEQUENCE [LARGE SCALE GENOMIC DNA]</scope>
    <source>
        <strain evidence="3 4">Poly24</strain>
    </source>
</reference>
<evidence type="ECO:0000256" key="1">
    <source>
        <dbReference type="SAM" id="MobiDB-lite"/>
    </source>
</evidence>
<organism evidence="3 4">
    <name type="scientific">Rosistilla carotiformis</name>
    <dbReference type="NCBI Taxonomy" id="2528017"/>
    <lineage>
        <taxon>Bacteria</taxon>
        <taxon>Pseudomonadati</taxon>
        <taxon>Planctomycetota</taxon>
        <taxon>Planctomycetia</taxon>
        <taxon>Pirellulales</taxon>
        <taxon>Pirellulaceae</taxon>
        <taxon>Rosistilla</taxon>
    </lineage>
</organism>
<dbReference type="InterPro" id="IPR011990">
    <property type="entry name" value="TPR-like_helical_dom_sf"/>
</dbReference>
<evidence type="ECO:0000256" key="2">
    <source>
        <dbReference type="SAM" id="SignalP"/>
    </source>
</evidence>
<name>A0A518K0D1_9BACT</name>
<dbReference type="Proteomes" id="UP000315082">
    <property type="component" value="Chromosome"/>
</dbReference>
<accession>A0A518K0D1</accession>
<keyword evidence="2" id="KW-0732">Signal</keyword>
<feature type="region of interest" description="Disordered" evidence="1">
    <location>
        <begin position="147"/>
        <end position="275"/>
    </location>
</feature>
<feature type="chain" id="PRO_5022001037" description="Tetratricopeptide repeat protein" evidence="2">
    <location>
        <begin position="25"/>
        <end position="275"/>
    </location>
</feature>
<dbReference type="AlphaFoldDB" id="A0A518K0D1"/>
<dbReference type="SUPFAM" id="SSF48452">
    <property type="entry name" value="TPR-like"/>
    <property type="match status" value="1"/>
</dbReference>
<evidence type="ECO:0008006" key="5">
    <source>
        <dbReference type="Google" id="ProtNLM"/>
    </source>
</evidence>
<sequence precursor="true">MARSLFLMILMVAGSIGFQSPSQAQSPVLAELYGRGVHAYYCGHLIDAHRYLSLAIDHGSRDPRTYYFRGVVNAATGRQHEAEADWRTGAQFEIEGEYGAGIGRALHRVQGPVRMELENVRQMVRLENRATQSAKDNARYNDLKAAEGTVLRGTTPPPVTPAAPAAPNDENTNNPFGKDSTDTGEPVPDAKNDPFKDDPAQPSAPAPGADPFGGAAEPAGADPFGGAAEPAGADPFGGAAEPAAPAPAAEPAADPFGGGDSNMSDPFGGSDPFGT</sequence>
<feature type="compositionally biased region" description="Low complexity" evidence="1">
    <location>
        <begin position="206"/>
        <end position="255"/>
    </location>
</feature>
<evidence type="ECO:0000313" key="3">
    <source>
        <dbReference type="EMBL" id="QDV71238.1"/>
    </source>
</evidence>
<feature type="compositionally biased region" description="Basic and acidic residues" evidence="1">
    <location>
        <begin position="188"/>
        <end position="199"/>
    </location>
</feature>